<feature type="transmembrane region" description="Helical" evidence="1">
    <location>
        <begin position="49"/>
        <end position="69"/>
    </location>
</feature>
<dbReference type="HAMAP" id="MF_02088">
    <property type="entry name" value="Q_prec_transport"/>
    <property type="match status" value="1"/>
</dbReference>
<proteinExistence type="inferred from homology"/>
<accession>A0A3R9PJR5</accession>
<comment type="caution">
    <text evidence="2">The sequence shown here is derived from an EMBL/GenBank/DDBJ whole genome shotgun (WGS) entry which is preliminary data.</text>
</comment>
<keyword evidence="1" id="KW-0472">Membrane</keyword>
<dbReference type="OrthoDB" id="9805479at2"/>
<dbReference type="AlphaFoldDB" id="A0A3R9PJR5"/>
<feature type="transmembrane region" description="Helical" evidence="1">
    <location>
        <begin position="119"/>
        <end position="141"/>
    </location>
</feature>
<organism evidence="2 3">
    <name type="scientific">Mangrovimonas spongiae</name>
    <dbReference type="NCBI Taxonomy" id="2494697"/>
    <lineage>
        <taxon>Bacteria</taxon>
        <taxon>Pseudomonadati</taxon>
        <taxon>Bacteroidota</taxon>
        <taxon>Flavobacteriia</taxon>
        <taxon>Flavobacteriales</taxon>
        <taxon>Flavobacteriaceae</taxon>
        <taxon>Mangrovimonas</taxon>
    </lineage>
</organism>
<name>A0A3R9PJR5_9FLAO</name>
<comment type="subcellular location">
    <subcellularLocation>
        <location evidence="1">Cell membrane</location>
        <topology evidence="1">Multi-pass membrane protein</topology>
    </subcellularLocation>
</comment>
<dbReference type="NCBIfam" id="TIGR00697">
    <property type="entry name" value="queuosine precursor transporter"/>
    <property type="match status" value="1"/>
</dbReference>
<feature type="transmembrane region" description="Helical" evidence="1">
    <location>
        <begin position="12"/>
        <end position="37"/>
    </location>
</feature>
<gene>
    <name evidence="2" type="ORF">EJA19_08145</name>
</gene>
<dbReference type="Proteomes" id="UP000270620">
    <property type="component" value="Unassembled WGS sequence"/>
</dbReference>
<evidence type="ECO:0000313" key="2">
    <source>
        <dbReference type="EMBL" id="RSK39844.1"/>
    </source>
</evidence>
<dbReference type="EMBL" id="RWBG01000003">
    <property type="protein sequence ID" value="RSK39844.1"/>
    <property type="molecule type" value="Genomic_DNA"/>
</dbReference>
<feature type="transmembrane region" description="Helical" evidence="1">
    <location>
        <begin position="162"/>
        <end position="185"/>
    </location>
</feature>
<dbReference type="RefSeq" id="WP_125467868.1">
    <property type="nucleotide sequence ID" value="NZ_RWBG01000003.1"/>
</dbReference>
<keyword evidence="1" id="KW-1003">Cell membrane</keyword>
<comment type="function">
    <text evidence="1">Involved in the import of queuosine (Q) precursors, required for Q precursor salvage.</text>
</comment>
<dbReference type="PANTHER" id="PTHR34300:SF2">
    <property type="entry name" value="QUEUOSINE PRECURSOR TRANSPORTER-RELATED"/>
    <property type="match status" value="1"/>
</dbReference>
<dbReference type="GO" id="GO:0005886">
    <property type="term" value="C:plasma membrane"/>
    <property type="evidence" value="ECO:0007669"/>
    <property type="project" value="UniProtKB-SubCell"/>
</dbReference>
<feature type="transmembrane region" description="Helical" evidence="1">
    <location>
        <begin position="81"/>
        <end position="99"/>
    </location>
</feature>
<dbReference type="GO" id="GO:0022857">
    <property type="term" value="F:transmembrane transporter activity"/>
    <property type="evidence" value="ECO:0007669"/>
    <property type="project" value="UniProtKB-UniRule"/>
</dbReference>
<comment type="similarity">
    <text evidence="1">Belongs to the vitamin uptake transporter (VUT/ECF) (TC 2.A.88) family. Q precursor transporter subfamily.</text>
</comment>
<sequence length="253" mass="29084">MTQKDKLAAQRIYLILAALFITSLVVSNLIFQKFFYWHPGNIEVFDTKLFEISVGILPYPITFLITDLISEIYGKKRANQVVVTGIFASFFSMLIIYVANAVPATEWSPVKDSLFSTVFGSTAIAVFASMMAYLLAQFVDIQIYHFWKRLTKGKHLWLRNNFSTWLSQFVDTFTVVFLLCAFGKIEWDLFLGLLLSGFIFKVLVALLDTPFLYLGVYAFRKRFKLNINEEIDLLDNRDLNPSRLAPESKHPSQ</sequence>
<feature type="transmembrane region" description="Helical" evidence="1">
    <location>
        <begin position="191"/>
        <end position="214"/>
    </location>
</feature>
<keyword evidence="1" id="KW-0813">Transport</keyword>
<protein>
    <recommendedName>
        <fullName evidence="1">Probable queuosine precursor transporter</fullName>
        <shortName evidence="1">Q precursor transporter</shortName>
    </recommendedName>
</protein>
<keyword evidence="1" id="KW-1133">Transmembrane helix</keyword>
<evidence type="ECO:0000313" key="3">
    <source>
        <dbReference type="Proteomes" id="UP000270620"/>
    </source>
</evidence>
<dbReference type="Pfam" id="PF02592">
    <property type="entry name" value="Vut_1"/>
    <property type="match status" value="1"/>
</dbReference>
<keyword evidence="3" id="KW-1185">Reference proteome</keyword>
<dbReference type="InterPro" id="IPR003744">
    <property type="entry name" value="YhhQ"/>
</dbReference>
<evidence type="ECO:0000256" key="1">
    <source>
        <dbReference type="HAMAP-Rule" id="MF_02088"/>
    </source>
</evidence>
<keyword evidence="1" id="KW-0812">Transmembrane</keyword>
<dbReference type="PANTHER" id="PTHR34300">
    <property type="entry name" value="QUEUOSINE PRECURSOR TRANSPORTER-RELATED"/>
    <property type="match status" value="1"/>
</dbReference>
<reference evidence="2 3" key="1">
    <citation type="submission" date="2018-12" db="EMBL/GenBank/DDBJ databases">
        <title>Mangrovimonas spongiae sp. nov., a novel member of the genus Mangrovimonas isolated from marine sponge.</title>
        <authorList>
            <person name="Zhuang L."/>
            <person name="Luo L."/>
        </authorList>
    </citation>
    <scope>NUCLEOTIDE SEQUENCE [LARGE SCALE GENOMIC DNA]</scope>
    <source>
        <strain evidence="2 3">HN-E26</strain>
    </source>
</reference>